<gene>
    <name evidence="2" type="ORF">BJY24_004562</name>
</gene>
<protein>
    <submittedName>
        <fullName evidence="2">Uncharacterized protein</fullName>
    </submittedName>
</protein>
<dbReference type="Proteomes" id="UP000540412">
    <property type="component" value="Unassembled WGS sequence"/>
</dbReference>
<evidence type="ECO:0000313" key="3">
    <source>
        <dbReference type="Proteomes" id="UP000540412"/>
    </source>
</evidence>
<dbReference type="RefSeq" id="WP_040748976.1">
    <property type="nucleotide sequence ID" value="NZ_JACHIT010000002.1"/>
</dbReference>
<feature type="transmembrane region" description="Helical" evidence="1">
    <location>
        <begin position="80"/>
        <end position="101"/>
    </location>
</feature>
<sequence>MAENDPGADDSPETKPTPFAGLAVVAPIIGQFVAPATLLAGLLFYWGFFHARGFCRYFGVESSVLGLSTTDYVMRSADGLFVPLAVCGAATLSLLWLWAVLPGRIRRATWPRWVLAVLTAAGFLLMLNGLSRPGFETPLNRPLGIAPLCLVVGVLLLWAVVLARRKQNDDETESAAARTSTPLEWGLILLLVGGAFFWGATDYSMAVGRGRADDIARRTLRTDPGITVYSEKNLALGVRGVTTVRCTDPDSAYRYRYDGLVLIMTTADNLVLLPRTWTPRDGAAIVLPRNGPGATRFEYAWQRGAAPPC</sequence>
<name>A0A7W9PGI7_9NOCA</name>
<keyword evidence="3" id="KW-1185">Reference proteome</keyword>
<feature type="transmembrane region" description="Helical" evidence="1">
    <location>
        <begin position="183"/>
        <end position="201"/>
    </location>
</feature>
<feature type="transmembrane region" description="Helical" evidence="1">
    <location>
        <begin position="20"/>
        <end position="45"/>
    </location>
</feature>
<keyword evidence="1" id="KW-0472">Membrane</keyword>
<organism evidence="2 3">
    <name type="scientific">Nocardia transvalensis</name>
    <dbReference type="NCBI Taxonomy" id="37333"/>
    <lineage>
        <taxon>Bacteria</taxon>
        <taxon>Bacillati</taxon>
        <taxon>Actinomycetota</taxon>
        <taxon>Actinomycetes</taxon>
        <taxon>Mycobacteriales</taxon>
        <taxon>Nocardiaceae</taxon>
        <taxon>Nocardia</taxon>
    </lineage>
</organism>
<evidence type="ECO:0000313" key="2">
    <source>
        <dbReference type="EMBL" id="MBB5915650.1"/>
    </source>
</evidence>
<keyword evidence="1" id="KW-1133">Transmembrane helix</keyword>
<comment type="caution">
    <text evidence="2">The sequence shown here is derived from an EMBL/GenBank/DDBJ whole genome shotgun (WGS) entry which is preliminary data.</text>
</comment>
<dbReference type="EMBL" id="JACHIT010000002">
    <property type="protein sequence ID" value="MBB5915650.1"/>
    <property type="molecule type" value="Genomic_DNA"/>
</dbReference>
<evidence type="ECO:0000256" key="1">
    <source>
        <dbReference type="SAM" id="Phobius"/>
    </source>
</evidence>
<dbReference type="AlphaFoldDB" id="A0A7W9PGI7"/>
<feature type="transmembrane region" description="Helical" evidence="1">
    <location>
        <begin position="113"/>
        <end position="131"/>
    </location>
</feature>
<reference evidence="2 3" key="1">
    <citation type="submission" date="2020-08" db="EMBL/GenBank/DDBJ databases">
        <title>Sequencing the genomes of 1000 actinobacteria strains.</title>
        <authorList>
            <person name="Klenk H.-P."/>
        </authorList>
    </citation>
    <scope>NUCLEOTIDE SEQUENCE [LARGE SCALE GENOMIC DNA]</scope>
    <source>
        <strain evidence="2 3">DSM 43582</strain>
    </source>
</reference>
<proteinExistence type="predicted"/>
<accession>A0A7W9PGI7</accession>
<feature type="transmembrane region" description="Helical" evidence="1">
    <location>
        <begin position="143"/>
        <end position="163"/>
    </location>
</feature>
<keyword evidence="1" id="KW-0812">Transmembrane</keyword>